<dbReference type="Pfam" id="PF13302">
    <property type="entry name" value="Acetyltransf_3"/>
    <property type="match status" value="1"/>
</dbReference>
<reference evidence="3 4" key="1">
    <citation type="submission" date="2018-11" db="EMBL/GenBank/DDBJ databases">
        <title>Trebonia kvetii gen.nov., sp.nov., a novel acidophilic actinobacterium, and proposal of the new actinobacterial family Treboniaceae fam. nov.</title>
        <authorList>
            <person name="Rapoport D."/>
            <person name="Sagova-Mareckova M."/>
            <person name="Sedlacek I."/>
            <person name="Provaznik J."/>
            <person name="Kralova S."/>
            <person name="Pavlinic D."/>
            <person name="Benes V."/>
            <person name="Kopecky J."/>
        </authorList>
    </citation>
    <scope>NUCLEOTIDE SEQUENCE [LARGE SCALE GENOMIC DNA]</scope>
    <source>
        <strain evidence="3 4">15Tr583</strain>
    </source>
</reference>
<evidence type="ECO:0000313" key="3">
    <source>
        <dbReference type="EMBL" id="TVZ02317.1"/>
    </source>
</evidence>
<evidence type="ECO:0000259" key="2">
    <source>
        <dbReference type="Pfam" id="PF13302"/>
    </source>
</evidence>
<feature type="domain" description="N-acetyltransferase" evidence="2">
    <location>
        <begin position="12"/>
        <end position="153"/>
    </location>
</feature>
<name>A0A6P2BUE2_9ACTN</name>
<dbReference type="Gene3D" id="3.40.630.30">
    <property type="match status" value="1"/>
</dbReference>
<dbReference type="GO" id="GO:1990189">
    <property type="term" value="F:protein N-terminal-serine acetyltransferase activity"/>
    <property type="evidence" value="ECO:0007669"/>
    <property type="project" value="TreeGrafter"/>
</dbReference>
<dbReference type="Proteomes" id="UP000460272">
    <property type="component" value="Unassembled WGS sequence"/>
</dbReference>
<protein>
    <submittedName>
        <fullName evidence="3">N-acetyltransferase</fullName>
    </submittedName>
</protein>
<keyword evidence="3" id="KW-0808">Transferase</keyword>
<dbReference type="PANTHER" id="PTHR43441:SF10">
    <property type="entry name" value="ACETYLTRANSFERASE"/>
    <property type="match status" value="1"/>
</dbReference>
<dbReference type="AlphaFoldDB" id="A0A6P2BUE2"/>
<dbReference type="InterPro" id="IPR016181">
    <property type="entry name" value="Acyl_CoA_acyltransferase"/>
</dbReference>
<dbReference type="SUPFAM" id="SSF55729">
    <property type="entry name" value="Acyl-CoA N-acyltransferases (Nat)"/>
    <property type="match status" value="1"/>
</dbReference>
<dbReference type="RefSeq" id="WP_145857202.1">
    <property type="nucleotide sequence ID" value="NZ_RPFW01000005.1"/>
</dbReference>
<keyword evidence="4" id="KW-1185">Reference proteome</keyword>
<dbReference type="GO" id="GO:0008999">
    <property type="term" value="F:protein-N-terminal-alanine acetyltransferase activity"/>
    <property type="evidence" value="ECO:0007669"/>
    <property type="project" value="TreeGrafter"/>
</dbReference>
<dbReference type="InterPro" id="IPR051908">
    <property type="entry name" value="Ribosomal_N-acetyltransferase"/>
</dbReference>
<evidence type="ECO:0000313" key="4">
    <source>
        <dbReference type="Proteomes" id="UP000460272"/>
    </source>
</evidence>
<accession>A0A6P2BUE2</accession>
<dbReference type="InterPro" id="IPR000182">
    <property type="entry name" value="GNAT_dom"/>
</dbReference>
<dbReference type="EMBL" id="RPFW01000005">
    <property type="protein sequence ID" value="TVZ02317.1"/>
    <property type="molecule type" value="Genomic_DNA"/>
</dbReference>
<dbReference type="PANTHER" id="PTHR43441">
    <property type="entry name" value="RIBOSOMAL-PROTEIN-SERINE ACETYLTRANSFERASE"/>
    <property type="match status" value="1"/>
</dbReference>
<dbReference type="OrthoDB" id="4403558at2"/>
<sequence length="184" mass="19245">MIDLDHGWRTDRLSLEPLTAAHATELAPLLDDRCLHEFTGGAPLSAAALAARYARLAARRSPGGDQLWGNWVLRVRVTGEAAGTVQATLPAGDPAAGPAEVAWVIVRAAQGRGYAKEAARSLVAVLQAAGWTVVAYIHPGHLASQRVAQAAGLSLTTGIRDGEMRWASPAAGPDARRGAHPRAN</sequence>
<evidence type="ECO:0000256" key="1">
    <source>
        <dbReference type="SAM" id="MobiDB-lite"/>
    </source>
</evidence>
<dbReference type="GO" id="GO:0005737">
    <property type="term" value="C:cytoplasm"/>
    <property type="evidence" value="ECO:0007669"/>
    <property type="project" value="TreeGrafter"/>
</dbReference>
<feature type="region of interest" description="Disordered" evidence="1">
    <location>
        <begin position="164"/>
        <end position="184"/>
    </location>
</feature>
<comment type="caution">
    <text evidence="3">The sequence shown here is derived from an EMBL/GenBank/DDBJ whole genome shotgun (WGS) entry which is preliminary data.</text>
</comment>
<proteinExistence type="predicted"/>
<organism evidence="3 4">
    <name type="scientific">Trebonia kvetii</name>
    <dbReference type="NCBI Taxonomy" id="2480626"/>
    <lineage>
        <taxon>Bacteria</taxon>
        <taxon>Bacillati</taxon>
        <taxon>Actinomycetota</taxon>
        <taxon>Actinomycetes</taxon>
        <taxon>Streptosporangiales</taxon>
        <taxon>Treboniaceae</taxon>
        <taxon>Trebonia</taxon>
    </lineage>
</organism>
<gene>
    <name evidence="3" type="ORF">EAS64_26255</name>
</gene>